<dbReference type="EMBL" id="GISG01143894">
    <property type="protein sequence ID" value="MBA4645855.1"/>
    <property type="molecule type" value="Transcribed_RNA"/>
</dbReference>
<dbReference type="Pfam" id="PF05678">
    <property type="entry name" value="VQ"/>
    <property type="match status" value="1"/>
</dbReference>
<reference evidence="3" key="2">
    <citation type="submission" date="2020-07" db="EMBL/GenBank/DDBJ databases">
        <authorList>
            <person name="Vera ALvarez R."/>
            <person name="Arias-Moreno D.M."/>
            <person name="Jimenez-Jacinto V."/>
            <person name="Jimenez-Bremont J.F."/>
            <person name="Swaminathan K."/>
            <person name="Moose S.P."/>
            <person name="Guerrero-Gonzalez M.L."/>
            <person name="Marino-Ramirez L."/>
            <person name="Landsman D."/>
            <person name="Rodriguez-Kessler M."/>
            <person name="Delgado-Sanchez P."/>
        </authorList>
    </citation>
    <scope>NUCLEOTIDE SEQUENCE</scope>
    <source>
        <tissue evidence="3">Cladode</tissue>
    </source>
</reference>
<organism evidence="3">
    <name type="scientific">Opuntia streptacantha</name>
    <name type="common">Prickly pear cactus</name>
    <name type="synonym">Opuntia cardona</name>
    <dbReference type="NCBI Taxonomy" id="393608"/>
    <lineage>
        <taxon>Eukaryota</taxon>
        <taxon>Viridiplantae</taxon>
        <taxon>Streptophyta</taxon>
        <taxon>Embryophyta</taxon>
        <taxon>Tracheophyta</taxon>
        <taxon>Spermatophyta</taxon>
        <taxon>Magnoliopsida</taxon>
        <taxon>eudicotyledons</taxon>
        <taxon>Gunneridae</taxon>
        <taxon>Pentapetalae</taxon>
        <taxon>Caryophyllales</taxon>
        <taxon>Cactineae</taxon>
        <taxon>Cactaceae</taxon>
        <taxon>Opuntioideae</taxon>
        <taxon>Opuntia</taxon>
    </lineage>
</organism>
<accession>A0A7C8ZN66</accession>
<protein>
    <recommendedName>
        <fullName evidence="2">VQ domain-containing protein</fullName>
    </recommendedName>
</protein>
<feature type="compositionally biased region" description="Low complexity" evidence="1">
    <location>
        <begin position="94"/>
        <end position="109"/>
    </location>
</feature>
<dbReference type="EMBL" id="GISG01143895">
    <property type="protein sequence ID" value="MBA4645856.1"/>
    <property type="molecule type" value="Transcribed_RNA"/>
</dbReference>
<dbReference type="PANTHER" id="PTHR33143:SF6">
    <property type="entry name" value="OS08G0102900 PROTEIN"/>
    <property type="match status" value="1"/>
</dbReference>
<dbReference type="GO" id="GO:0005634">
    <property type="term" value="C:nucleus"/>
    <property type="evidence" value="ECO:0007669"/>
    <property type="project" value="TreeGrafter"/>
</dbReference>
<dbReference type="InterPro" id="IPR008889">
    <property type="entry name" value="VQ"/>
</dbReference>
<dbReference type="PANTHER" id="PTHR33143">
    <property type="entry name" value="F16F4.1 PROTEIN-RELATED"/>
    <property type="match status" value="1"/>
</dbReference>
<feature type="domain" description="VQ" evidence="2">
    <location>
        <begin position="69"/>
        <end position="92"/>
    </location>
</feature>
<proteinExistence type="predicted"/>
<feature type="region of interest" description="Disordered" evidence="1">
    <location>
        <begin position="1"/>
        <end position="62"/>
    </location>
</feature>
<evidence type="ECO:0000256" key="1">
    <source>
        <dbReference type="SAM" id="MobiDB-lite"/>
    </source>
</evidence>
<feature type="compositionally biased region" description="Pro residues" evidence="1">
    <location>
        <begin position="45"/>
        <end position="62"/>
    </location>
</feature>
<evidence type="ECO:0000259" key="2">
    <source>
        <dbReference type="Pfam" id="PF05678"/>
    </source>
</evidence>
<dbReference type="InterPro" id="IPR039607">
    <property type="entry name" value="VQ_8/17/18/20/21/25"/>
</dbReference>
<feature type="region of interest" description="Disordered" evidence="1">
    <location>
        <begin position="90"/>
        <end position="109"/>
    </location>
</feature>
<reference evidence="3" key="1">
    <citation type="journal article" date="2013" name="J. Plant Res.">
        <title>Effect of fungi and light on seed germination of three Opuntia species from semiarid lands of central Mexico.</title>
        <authorList>
            <person name="Delgado-Sanchez P."/>
            <person name="Jimenez-Bremont J.F."/>
            <person name="Guerrero-Gonzalez Mde L."/>
            <person name="Flores J."/>
        </authorList>
    </citation>
    <scope>NUCLEOTIDE SEQUENCE</scope>
    <source>
        <tissue evidence="3">Cladode</tissue>
    </source>
</reference>
<evidence type="ECO:0000313" key="3">
    <source>
        <dbReference type="EMBL" id="MBA4645855.1"/>
    </source>
</evidence>
<sequence length="264" mass="28465">MSFSLSMDQPNDYPGGGRPPRKELQGPRPTPLKVRKESHKIKKPPVAPPAEPPVNHPQPPRQPVIIYAVSPKVIHANPSEFMTLVQRLTGPGHSMSSSSSSFQYPPPSSSNFVPSSSSSVFHHVSGVISPAARLASIEKTKMPPEAKKMVGLRPSGFIMEGGEVGLGDGDGVELGVERTVIFPGILSPGPGSIPPISPNFFSPLFRDPISDISYLHHDLNTVQLANKSYTERNYMPSPLSANFFSPSTMISPSSLDFLHQVLNS</sequence>
<name>A0A7C8ZN66_OPUST</name>
<dbReference type="AlphaFoldDB" id="A0A7C8ZN66"/>